<evidence type="ECO:0000313" key="11">
    <source>
        <dbReference type="Proteomes" id="UP001151760"/>
    </source>
</evidence>
<dbReference type="PANTHER" id="PTHR36766">
    <property type="entry name" value="PLANT BROAD-SPECTRUM MILDEW RESISTANCE PROTEIN RPW8"/>
    <property type="match status" value="1"/>
</dbReference>
<dbReference type="InterPro" id="IPR038005">
    <property type="entry name" value="RX-like_CC"/>
</dbReference>
<evidence type="ECO:0000256" key="1">
    <source>
        <dbReference type="ARBA" id="ARBA00008894"/>
    </source>
</evidence>
<gene>
    <name evidence="10" type="ORF">Tco_0800080</name>
</gene>
<comment type="caution">
    <text evidence="10">The sequence shown here is derived from an EMBL/GenBank/DDBJ whole genome shotgun (WGS) entry which is preliminary data.</text>
</comment>
<organism evidence="10 11">
    <name type="scientific">Tanacetum coccineum</name>
    <dbReference type="NCBI Taxonomy" id="301880"/>
    <lineage>
        <taxon>Eukaryota</taxon>
        <taxon>Viridiplantae</taxon>
        <taxon>Streptophyta</taxon>
        <taxon>Embryophyta</taxon>
        <taxon>Tracheophyta</taxon>
        <taxon>Spermatophyta</taxon>
        <taxon>Magnoliopsida</taxon>
        <taxon>eudicotyledons</taxon>
        <taxon>Gunneridae</taxon>
        <taxon>Pentapetalae</taxon>
        <taxon>asterids</taxon>
        <taxon>campanulids</taxon>
        <taxon>Asterales</taxon>
        <taxon>Asteraceae</taxon>
        <taxon>Asteroideae</taxon>
        <taxon>Anthemideae</taxon>
        <taxon>Anthemidinae</taxon>
        <taxon>Tanacetum</taxon>
    </lineage>
</organism>
<dbReference type="Pfam" id="PF13855">
    <property type="entry name" value="LRR_8"/>
    <property type="match status" value="1"/>
</dbReference>
<keyword evidence="11" id="KW-1185">Reference proteome</keyword>
<evidence type="ECO:0000259" key="9">
    <source>
        <dbReference type="Pfam" id="PF25019"/>
    </source>
</evidence>
<dbReference type="Gene3D" id="1.10.8.430">
    <property type="entry name" value="Helical domain of apoptotic protease-activating factors"/>
    <property type="match status" value="1"/>
</dbReference>
<dbReference type="InterPro" id="IPR056789">
    <property type="entry name" value="LRR_R13L1-DRL21"/>
</dbReference>
<protein>
    <submittedName>
        <fullName evidence="10">CC-NBS-LRR resistance protein</fullName>
    </submittedName>
</protein>
<dbReference type="SUPFAM" id="SSF52058">
    <property type="entry name" value="L domain-like"/>
    <property type="match status" value="2"/>
</dbReference>
<dbReference type="Pfam" id="PF25019">
    <property type="entry name" value="LRR_R13L1-DRL21"/>
    <property type="match status" value="1"/>
</dbReference>
<evidence type="ECO:0000259" key="7">
    <source>
        <dbReference type="Pfam" id="PF18052"/>
    </source>
</evidence>
<feature type="domain" description="Disease resistance N-terminal" evidence="7">
    <location>
        <begin position="11"/>
        <end position="96"/>
    </location>
</feature>
<dbReference type="PANTHER" id="PTHR36766:SF70">
    <property type="entry name" value="DISEASE RESISTANCE PROTEIN RGA4"/>
    <property type="match status" value="1"/>
</dbReference>
<dbReference type="InterPro" id="IPR058922">
    <property type="entry name" value="WHD_DRP"/>
</dbReference>
<proteinExistence type="inferred from homology"/>
<keyword evidence="3" id="KW-0677">Repeat</keyword>
<evidence type="ECO:0000256" key="3">
    <source>
        <dbReference type="ARBA" id="ARBA00022737"/>
    </source>
</evidence>
<evidence type="ECO:0000256" key="4">
    <source>
        <dbReference type="ARBA" id="ARBA00022741"/>
    </source>
</evidence>
<dbReference type="InterPro" id="IPR036388">
    <property type="entry name" value="WH-like_DNA-bd_sf"/>
</dbReference>
<reference evidence="10" key="1">
    <citation type="journal article" date="2022" name="Int. J. Mol. Sci.">
        <title>Draft Genome of Tanacetum Coccineum: Genomic Comparison of Closely Related Tanacetum-Family Plants.</title>
        <authorList>
            <person name="Yamashiro T."/>
            <person name="Shiraishi A."/>
            <person name="Nakayama K."/>
            <person name="Satake H."/>
        </authorList>
    </citation>
    <scope>NUCLEOTIDE SEQUENCE</scope>
</reference>
<dbReference type="Gene3D" id="3.80.10.10">
    <property type="entry name" value="Ribonuclease Inhibitor"/>
    <property type="match status" value="2"/>
</dbReference>
<evidence type="ECO:0000256" key="6">
    <source>
        <dbReference type="ARBA" id="ARBA00022840"/>
    </source>
</evidence>
<keyword evidence="2" id="KW-0433">Leucine-rich repeat</keyword>
<accession>A0ABQ4ZVE5</accession>
<sequence length="1101" mass="125048">MVEALVTAAAEVIMEKVFSLAANEFAIAWGYEDSLMSLHNKLEMIRAMLLDAERRNGTEAAVKVWMKQLRDVVSEADDLLDEVQYQVLRKEVKKRDHTTSKIQCLPNLKKFSFRREMSHKIEKINTKLSEINTQALRLGLQNEPQGSLPYSLPKQTHPYLDKFNIVGREKDELHIVNLLTESKKEEKLMIIPGGPLRTRRNRDQKKIFASPESGRMGSDTRATGRWGVVVRAYWDEFRSCMENVNSQNGNAIIVTTRKLEIGTNDMKKNSCKLQVLSDNEGWFMFKEIANPLPELEEIGRDVVKKCVGLPLLLRVIGSMLQNNSDKDKWLSVQESMVQGEEESDILSNLKLSFDSLPNSISKKCFAYCSIFEKDTVMKKEELIQLWMALGLLQVDGTRNSDMEDVGNDIFKILVSNSLFQDVKTDEYGYVLSCKMHDLVHDLSLHVSGDESLCLMVPTKKKDISCVKHLSLYQEDNNLLKDMASRTLHTLFLRAVVTHVSFQDFKCLRILKLRSFSLTGIHDSVGDLVHLRYLDLSYTYIEVLPKSITKLHQLQTLKLLWCSKFKKFPEGMRNLISLRHIEFREHVISLKDVGQLTSLRTLSSFRVGREKGCQIGELGSLKHLGGKLVILNLEEVGSKEEAIKADLVGKKNPYKIEFHWNTSEEGSRRKDKDILEGLQTPTNVKSLKIKNYSSDCLPEWVMNMSTNAGGKWISLDKLVDVTLSGCRNVLSLPMVWKLPLLRDLVLSDMDGLTSLSSSVGLGSSEPLSPSLKTLRLSGMKSLEKWTDAARNSSTMISPVLEILSIENCPKIILLYEHYPHPLVILVIKKCTNLESIRSLQGLTSLQILKIKYCDSLSGIHDLGGSLREVRISDCPSLLGIPDLHNLGGSLRELRIENCDKMTSVPSGIDRLTLLDRLELGPFSKEVDCFPSLKGIEKLRSNLQNLHLYGRSHWESIPEEVKHLTSLERLVIWEFGIRELPMWLTNMSSIKRISFHRCPGLDADSVLKGAPRKAEILEHALQTVPKVQVSVTKQQLFDNCIRERDPCIDVASLAATRDQNFAKWFIEHVFESDEEQEFKDTDDILTDDDDEELNLADYSLDDD</sequence>
<dbReference type="Proteomes" id="UP001151760">
    <property type="component" value="Unassembled WGS sequence"/>
</dbReference>
<dbReference type="Gene3D" id="1.10.10.10">
    <property type="entry name" value="Winged helix-like DNA-binding domain superfamily/Winged helix DNA-binding domain"/>
    <property type="match status" value="1"/>
</dbReference>
<evidence type="ECO:0000259" key="8">
    <source>
        <dbReference type="Pfam" id="PF23559"/>
    </source>
</evidence>
<name>A0ABQ4ZVE5_9ASTR</name>
<keyword evidence="4" id="KW-0547">Nucleotide-binding</keyword>
<comment type="similarity">
    <text evidence="1">Belongs to the disease resistance NB-LRR family.</text>
</comment>
<evidence type="ECO:0000256" key="2">
    <source>
        <dbReference type="ARBA" id="ARBA00022614"/>
    </source>
</evidence>
<dbReference type="EMBL" id="BQNB010011631">
    <property type="protein sequence ID" value="GJS93112.1"/>
    <property type="molecule type" value="Genomic_DNA"/>
</dbReference>
<evidence type="ECO:0000313" key="10">
    <source>
        <dbReference type="EMBL" id="GJS93112.1"/>
    </source>
</evidence>
<reference evidence="10" key="2">
    <citation type="submission" date="2022-01" db="EMBL/GenBank/DDBJ databases">
        <authorList>
            <person name="Yamashiro T."/>
            <person name="Shiraishi A."/>
            <person name="Satake H."/>
            <person name="Nakayama K."/>
        </authorList>
    </citation>
    <scope>NUCLEOTIDE SEQUENCE</scope>
</reference>
<evidence type="ECO:0000256" key="5">
    <source>
        <dbReference type="ARBA" id="ARBA00022821"/>
    </source>
</evidence>
<dbReference type="Pfam" id="PF23559">
    <property type="entry name" value="WHD_DRP"/>
    <property type="match status" value="1"/>
</dbReference>
<dbReference type="InterPro" id="IPR001611">
    <property type="entry name" value="Leu-rich_rpt"/>
</dbReference>
<feature type="domain" description="R13L1/DRL21-like LRR repeat region" evidence="9">
    <location>
        <begin position="614"/>
        <end position="748"/>
    </location>
</feature>
<dbReference type="InterPro" id="IPR042197">
    <property type="entry name" value="Apaf_helical"/>
</dbReference>
<dbReference type="CDD" id="cd14798">
    <property type="entry name" value="RX-CC_like"/>
    <property type="match status" value="1"/>
</dbReference>
<dbReference type="Pfam" id="PF18052">
    <property type="entry name" value="Rx_N"/>
    <property type="match status" value="1"/>
</dbReference>
<dbReference type="SUPFAM" id="SSF52540">
    <property type="entry name" value="P-loop containing nucleoside triphosphate hydrolases"/>
    <property type="match status" value="1"/>
</dbReference>
<dbReference type="InterPro" id="IPR041118">
    <property type="entry name" value="Rx_N"/>
</dbReference>
<feature type="domain" description="Disease resistance protein winged helix" evidence="8">
    <location>
        <begin position="370"/>
        <end position="442"/>
    </location>
</feature>
<keyword evidence="6" id="KW-0067">ATP-binding</keyword>
<dbReference type="InterPro" id="IPR032675">
    <property type="entry name" value="LRR_dom_sf"/>
</dbReference>
<dbReference type="Gene3D" id="1.20.5.4130">
    <property type="match status" value="1"/>
</dbReference>
<dbReference type="InterPro" id="IPR027417">
    <property type="entry name" value="P-loop_NTPase"/>
</dbReference>
<keyword evidence="5" id="KW-0611">Plant defense</keyword>